<evidence type="ECO:0000313" key="2">
    <source>
        <dbReference type="Proteomes" id="UP001214250"/>
    </source>
</evidence>
<gene>
    <name evidence="1" type="ORF">PQO03_14350</name>
</gene>
<accession>A0ABY7VXW9</accession>
<organism evidence="1 2">
    <name type="scientific">Lentisphaera profundi</name>
    <dbReference type="NCBI Taxonomy" id="1658616"/>
    <lineage>
        <taxon>Bacteria</taxon>
        <taxon>Pseudomonadati</taxon>
        <taxon>Lentisphaerota</taxon>
        <taxon>Lentisphaeria</taxon>
        <taxon>Lentisphaerales</taxon>
        <taxon>Lentisphaeraceae</taxon>
        <taxon>Lentisphaera</taxon>
    </lineage>
</organism>
<dbReference type="SUPFAM" id="SSF101386">
    <property type="entry name" value="all-alpha NTP pyrophosphatases"/>
    <property type="match status" value="1"/>
</dbReference>
<dbReference type="Proteomes" id="UP001214250">
    <property type="component" value="Chromosome 2"/>
</dbReference>
<dbReference type="EMBL" id="CP117812">
    <property type="protein sequence ID" value="WDE99015.1"/>
    <property type="molecule type" value="Genomic_DNA"/>
</dbReference>
<protein>
    <recommendedName>
        <fullName evidence="3">NTP pyrophosphohydrolase MazG putative catalytic core domain-containing protein</fullName>
    </recommendedName>
</protein>
<reference evidence="1 2" key="1">
    <citation type="submission" date="2023-02" db="EMBL/GenBank/DDBJ databases">
        <title>Genome sequence of Lentisphaera profundi SAORIC-696.</title>
        <authorList>
            <person name="Kim e."/>
            <person name="Cho J.-C."/>
            <person name="Choi A."/>
            <person name="Kang I."/>
        </authorList>
    </citation>
    <scope>NUCLEOTIDE SEQUENCE [LARGE SCALE GENOMIC DNA]</scope>
    <source>
        <strain evidence="1 2">SAORIC-696</strain>
    </source>
</reference>
<evidence type="ECO:0000313" key="1">
    <source>
        <dbReference type="EMBL" id="WDE99015.1"/>
    </source>
</evidence>
<sequence length="101" mass="11561">MTLNELILEICRNADWYAEKFQVKVDKEFAALSLVKEIGQFAEARMIEQGIAIKKLNDVESKDRMTQELVDIIALAIINADLHKIDLEKALKDKWIKKTGS</sequence>
<proteinExistence type="predicted"/>
<evidence type="ECO:0008006" key="3">
    <source>
        <dbReference type="Google" id="ProtNLM"/>
    </source>
</evidence>
<name>A0ABY7VXW9_9BACT</name>
<keyword evidence="2" id="KW-1185">Reference proteome</keyword>
<dbReference type="Gene3D" id="1.10.287.1080">
    <property type="entry name" value="MazG-like"/>
    <property type="match status" value="1"/>
</dbReference>
<dbReference type="RefSeq" id="WP_274153877.1">
    <property type="nucleotide sequence ID" value="NZ_CP117812.1"/>
</dbReference>